<proteinExistence type="predicted"/>
<gene>
    <name evidence="1" type="ORF">GH266_09830</name>
</gene>
<evidence type="ECO:0000313" key="2">
    <source>
        <dbReference type="Proteomes" id="UP000435648"/>
    </source>
</evidence>
<dbReference type="Proteomes" id="UP000435648">
    <property type="component" value="Chromosome"/>
</dbReference>
<sequence length="197" mass="22921">MRDKTKPQLFIIETLTLADERAQRQEGELISRMLHLAGKSETVYYYIRTRRELGEIVDIFGQSQYRYLHISCHADKRGMATTFDDIGYADLGGMLSPHLKGRRVFVSACQMATFGLAKQILPDTGCYSLIGPKRSIRFDDAAAFWISFYHLMFKLNDRSMKREGLRQRIKQLSRLYEEPINYFASSKNEERGYVRVI</sequence>
<organism evidence="1 2">
    <name type="scientific">Stappia indica</name>
    <dbReference type="NCBI Taxonomy" id="538381"/>
    <lineage>
        <taxon>Bacteria</taxon>
        <taxon>Pseudomonadati</taxon>
        <taxon>Pseudomonadota</taxon>
        <taxon>Alphaproteobacteria</taxon>
        <taxon>Hyphomicrobiales</taxon>
        <taxon>Stappiaceae</taxon>
        <taxon>Stappia</taxon>
    </lineage>
</organism>
<dbReference type="OrthoDB" id="7557948at2"/>
<evidence type="ECO:0008006" key="3">
    <source>
        <dbReference type="Google" id="ProtNLM"/>
    </source>
</evidence>
<dbReference type="EMBL" id="CP046908">
    <property type="protein sequence ID" value="QGZ34791.1"/>
    <property type="molecule type" value="Genomic_DNA"/>
</dbReference>
<dbReference type="RefSeq" id="WP_158193755.1">
    <property type="nucleotide sequence ID" value="NZ_CP046908.1"/>
</dbReference>
<name>A0A857C787_9HYPH</name>
<dbReference type="AlphaFoldDB" id="A0A857C787"/>
<dbReference type="KEGG" id="siw:GH266_09830"/>
<evidence type="ECO:0000313" key="1">
    <source>
        <dbReference type="EMBL" id="QGZ34791.1"/>
    </source>
</evidence>
<protein>
    <recommendedName>
        <fullName evidence="3">CHAT domain-containing protein</fullName>
    </recommendedName>
</protein>
<reference evidence="1 2" key="1">
    <citation type="submission" date="2019-12" db="EMBL/GenBank/DDBJ databases">
        <title>The genome of Stappia indica PHM037.</title>
        <authorList>
            <person name="Kacar D."/>
            <person name="Galan B."/>
            <person name="Canedo L."/>
            <person name="Rodriguez P."/>
            <person name="de la Calle F."/>
            <person name="Garcia J.L."/>
        </authorList>
    </citation>
    <scope>NUCLEOTIDE SEQUENCE [LARGE SCALE GENOMIC DNA]</scope>
    <source>
        <strain evidence="1 2">PHM037</strain>
    </source>
</reference>
<accession>A0A857C787</accession>